<sequence length="870" mass="100165">MNLIRSGFFLAALFLGLSSQLTAQGVKGTIKDDKGELLAFATIYIKELGTGTTSNADGYFEIRTPKGEYSLLFQYIGYESLAKKVTVNQDFVTVNPVLKTQVVVLSDVIVRAGKEDPAYTIMRKAISKSKYHLQQVDRYTCKVYMKGTGELTDTPFLLRKTLEKEGVEEGKLFISESVSEVEYIRPNTYNENVISIRSSGDDQNANPNAYVNGSFYEPEVGGGVSPLSPRAFSYYKFEYLGTYKDRGYEVSKIKVTPRSIGDNVFQGEIEIVEDYWSIYSTDLKTSKMGINFHIKQFYEPIEEGVWLPVTHDFSVDGKVFGFGFEGKYLATVSDYDVTVNPELVTEFEVVDETIYKEEAKEIEKESEGLKNKEIEEALVSGKEVTRKQLRKLMREYEKNELEEADQENIESIRTFDYDSAAYTNDSIYWSQIRPVPLSTKELEGYANMDSLAEIESKKKAGDTLSTKNKESFKLYHALTGASYKVGEKAYFYINSMNSNFNTVDGYDIVTGVGFRKTFENEGWLRLSHESRYTFERTAYNGNLEARYDFGEKYRRTSLVGFGGRYVRQFNSDEPISPFINSITTLFMEHNYMKLYERDYLGFLIGKQLNDNLKVSISATYNERRQLFNTSTMTWIDRTHREYTPNAPVAIELLDTSFPDHQAVISETKIEYEPWIKYRLYNGKRYRSGNNNPKFSLLYRKGLDDILDSDVDFDQLELGYRQTFKIGVRALGDVAIKAGTFLNDDKMFFMDYKHFMGNRTPITTADPVGTFRMLPYYTFSTNQEYLTGSFHYQMRKFLVTRIPITRIMGIRESFFVNHLATDNSMNYTELGYGINYILRFLRVEAVTNWIDGEYQNFEVRIGIAANLDEMF</sequence>
<dbReference type="SUPFAM" id="SSF49464">
    <property type="entry name" value="Carboxypeptidase regulatory domain-like"/>
    <property type="match status" value="1"/>
</dbReference>
<dbReference type="Pfam" id="PF13715">
    <property type="entry name" value="CarbopepD_reg_2"/>
    <property type="match status" value="1"/>
</dbReference>
<reference evidence="3" key="1">
    <citation type="submission" date="2021-02" db="EMBL/GenBank/DDBJ databases">
        <title>Fulvivirga sp. S481 isolated from sea water.</title>
        <authorList>
            <person name="Bae S.S."/>
            <person name="Baek K."/>
        </authorList>
    </citation>
    <scope>NUCLEOTIDE SEQUENCE</scope>
    <source>
        <strain evidence="3">S481</strain>
    </source>
</reference>
<dbReference type="KEGG" id="fuv:JR347_01605"/>
<dbReference type="InterPro" id="IPR043741">
    <property type="entry name" value="DUF5686"/>
</dbReference>
<evidence type="ECO:0000313" key="4">
    <source>
        <dbReference type="Proteomes" id="UP000662783"/>
    </source>
</evidence>
<evidence type="ECO:0000313" key="3">
    <source>
        <dbReference type="EMBL" id="QSE97811.1"/>
    </source>
</evidence>
<feature type="coiled-coil region" evidence="1">
    <location>
        <begin position="352"/>
        <end position="409"/>
    </location>
</feature>
<dbReference type="InterPro" id="IPR008969">
    <property type="entry name" value="CarboxyPept-like_regulatory"/>
</dbReference>
<name>A0A975A1G8_9BACT</name>
<dbReference type="Pfam" id="PF18939">
    <property type="entry name" value="DUF5686"/>
    <property type="match status" value="1"/>
</dbReference>
<keyword evidence="4" id="KW-1185">Reference proteome</keyword>
<evidence type="ECO:0000256" key="2">
    <source>
        <dbReference type="SAM" id="SignalP"/>
    </source>
</evidence>
<keyword evidence="2" id="KW-0732">Signal</keyword>
<dbReference type="Proteomes" id="UP000662783">
    <property type="component" value="Chromosome"/>
</dbReference>
<organism evidence="3 4">
    <name type="scientific">Fulvivirga lutea</name>
    <dbReference type="NCBI Taxonomy" id="2810512"/>
    <lineage>
        <taxon>Bacteria</taxon>
        <taxon>Pseudomonadati</taxon>
        <taxon>Bacteroidota</taxon>
        <taxon>Cytophagia</taxon>
        <taxon>Cytophagales</taxon>
        <taxon>Fulvivirgaceae</taxon>
        <taxon>Fulvivirga</taxon>
    </lineage>
</organism>
<proteinExistence type="predicted"/>
<keyword evidence="3" id="KW-0378">Hydrolase</keyword>
<accession>A0A975A1G8</accession>
<keyword evidence="3" id="KW-0645">Protease</keyword>
<keyword evidence="3" id="KW-0121">Carboxypeptidase</keyword>
<feature type="chain" id="PRO_5038091653" evidence="2">
    <location>
        <begin position="24"/>
        <end position="870"/>
    </location>
</feature>
<keyword evidence="1" id="KW-0175">Coiled coil</keyword>
<evidence type="ECO:0000256" key="1">
    <source>
        <dbReference type="SAM" id="Coils"/>
    </source>
</evidence>
<protein>
    <submittedName>
        <fullName evidence="3">Carboxypeptidase-like regulatory domain-containing protein</fullName>
    </submittedName>
</protein>
<dbReference type="Gene3D" id="2.60.40.1120">
    <property type="entry name" value="Carboxypeptidase-like, regulatory domain"/>
    <property type="match status" value="1"/>
</dbReference>
<gene>
    <name evidence="3" type="ORF">JR347_01605</name>
</gene>
<dbReference type="AlphaFoldDB" id="A0A975A1G8"/>
<feature type="signal peptide" evidence="2">
    <location>
        <begin position="1"/>
        <end position="23"/>
    </location>
</feature>
<dbReference type="GO" id="GO:0004180">
    <property type="term" value="F:carboxypeptidase activity"/>
    <property type="evidence" value="ECO:0007669"/>
    <property type="project" value="UniProtKB-KW"/>
</dbReference>
<dbReference type="RefSeq" id="WP_205722319.1">
    <property type="nucleotide sequence ID" value="NZ_CP070608.1"/>
</dbReference>
<dbReference type="EMBL" id="CP070608">
    <property type="protein sequence ID" value="QSE97811.1"/>
    <property type="molecule type" value="Genomic_DNA"/>
</dbReference>